<reference evidence="2 3" key="1">
    <citation type="journal article" date="2019" name="Mol. Ecol. Resour.">
        <title>Improving Illumina assemblies with Hi-C and long reads: an example with the North African dromedary.</title>
        <authorList>
            <person name="Elbers J.P."/>
            <person name="Rogers M.F."/>
            <person name="Perelman P.L."/>
            <person name="Proskuryakova A.A."/>
            <person name="Serdyukova N.A."/>
            <person name="Johnson W.E."/>
            <person name="Horin P."/>
            <person name="Corander J."/>
            <person name="Murphy D."/>
            <person name="Burger P.A."/>
        </authorList>
    </citation>
    <scope>NUCLEOTIDE SEQUENCE [LARGE SCALE GENOMIC DNA]</scope>
    <source>
        <strain evidence="2">Drom800</strain>
        <tissue evidence="2">Blood</tissue>
    </source>
</reference>
<evidence type="ECO:0000259" key="1">
    <source>
        <dbReference type="SMART" id="SM00232"/>
    </source>
</evidence>
<dbReference type="InterPro" id="IPR050242">
    <property type="entry name" value="JAMM_MPN+_peptidase_M67A"/>
</dbReference>
<evidence type="ECO:0000313" key="2">
    <source>
        <dbReference type="EMBL" id="KAB1252823.1"/>
    </source>
</evidence>
<comment type="caution">
    <text evidence="2">The sequence shown here is derived from an EMBL/GenBank/DDBJ whole genome shotgun (WGS) entry which is preliminary data.</text>
</comment>
<dbReference type="InterPro" id="IPR000555">
    <property type="entry name" value="JAMM/MPN+_dom"/>
</dbReference>
<name>A0A5N4C1T1_CAMDR</name>
<protein>
    <submittedName>
        <fullName evidence="2">Lys-63-specific deubiquitinase BRCC36</fullName>
    </submittedName>
</protein>
<dbReference type="SMART" id="SM00232">
    <property type="entry name" value="JAB_MPN"/>
    <property type="match status" value="1"/>
</dbReference>
<proteinExistence type="predicted"/>
<accession>A0A5N4C1T1</accession>
<dbReference type="STRING" id="9838.ENSCDRP00005025740"/>
<feature type="domain" description="JAB1/MPN/MOV34 metalloenzyme" evidence="1">
    <location>
        <begin position="11"/>
        <end position="195"/>
    </location>
</feature>
<evidence type="ECO:0000313" key="3">
    <source>
        <dbReference type="Proteomes" id="UP000299084"/>
    </source>
</evidence>
<organism evidence="2 3">
    <name type="scientific">Camelus dromedarius</name>
    <name type="common">Dromedary</name>
    <name type="synonym">Arabian camel</name>
    <dbReference type="NCBI Taxonomy" id="9838"/>
    <lineage>
        <taxon>Eukaryota</taxon>
        <taxon>Metazoa</taxon>
        <taxon>Chordata</taxon>
        <taxon>Craniata</taxon>
        <taxon>Vertebrata</taxon>
        <taxon>Euteleostomi</taxon>
        <taxon>Mammalia</taxon>
        <taxon>Eutheria</taxon>
        <taxon>Laurasiatheria</taxon>
        <taxon>Artiodactyla</taxon>
        <taxon>Tylopoda</taxon>
        <taxon>Camelidae</taxon>
        <taxon>Camelus</taxon>
    </lineage>
</organism>
<dbReference type="EMBL" id="JWIN03000037">
    <property type="protein sequence ID" value="KAB1252823.1"/>
    <property type="molecule type" value="Genomic_DNA"/>
</dbReference>
<dbReference type="Pfam" id="PF01398">
    <property type="entry name" value="JAB"/>
    <property type="match status" value="1"/>
</dbReference>
<dbReference type="Gene3D" id="3.40.140.10">
    <property type="entry name" value="Cytidine Deaminase, domain 2"/>
    <property type="match status" value="1"/>
</dbReference>
<dbReference type="AlphaFoldDB" id="A0A5N4C1T1"/>
<dbReference type="PANTHER" id="PTHR10410">
    <property type="entry name" value="EUKARYOTIC TRANSLATION INITIATION FACTOR 3 -RELATED"/>
    <property type="match status" value="1"/>
</dbReference>
<dbReference type="Proteomes" id="UP000299084">
    <property type="component" value="Unassembled WGS sequence"/>
</dbReference>
<dbReference type="GO" id="GO:0008237">
    <property type="term" value="F:metallopeptidase activity"/>
    <property type="evidence" value="ECO:0007669"/>
    <property type="project" value="InterPro"/>
</dbReference>
<sequence length="223" mass="25127">MAVQVVQAVQAVHLESDAFLVCLNHALSTEKEEVMGLCIGELNDDTRSDPKFTYTGTEMRTVAEKVDSVRIVHIHSVIILRRSDKRKDRVEISPEQLSAASTEAEISFLVDETVFCALEAPLSFVCCFRRFHRFSSWRLFPSFHVYPLRSSCFINQNLFLFLILSDFLLEELDISNIPALKCPKIPGSNPMTMNSTGVTSSFLPTPSLVPQPHLSLCPFEILF</sequence>
<keyword evidence="3" id="KW-1185">Reference proteome</keyword>
<gene>
    <name evidence="2" type="ORF">Cadr_000002432</name>
</gene>